<dbReference type="SUPFAM" id="SSF88723">
    <property type="entry name" value="PIN domain-like"/>
    <property type="match status" value="1"/>
</dbReference>
<organism evidence="2 3">
    <name type="scientific">Rhizobium sullae</name>
    <name type="common">Rhizobium hedysari</name>
    <dbReference type="NCBI Taxonomy" id="50338"/>
    <lineage>
        <taxon>Bacteria</taxon>
        <taxon>Pseudomonadati</taxon>
        <taxon>Pseudomonadota</taxon>
        <taxon>Alphaproteobacteria</taxon>
        <taxon>Hyphomicrobiales</taxon>
        <taxon>Rhizobiaceae</taxon>
        <taxon>Rhizobium/Agrobacterium group</taxon>
        <taxon>Rhizobium</taxon>
    </lineage>
</organism>
<name>A0A4R3Q720_RHISU</name>
<proteinExistence type="predicted"/>
<dbReference type="InterPro" id="IPR029060">
    <property type="entry name" value="PIN-like_dom_sf"/>
</dbReference>
<evidence type="ECO:0000313" key="3">
    <source>
        <dbReference type="Proteomes" id="UP000294576"/>
    </source>
</evidence>
<accession>A0A4R3Q720</accession>
<sequence>MYLIDTNVLSEFRKLLTGKADSVFAEWFSTVSSERLYVSVVTLFEIENGILRLERRDAHQASILRHWFVQARAQMQGRVIDID</sequence>
<dbReference type="AlphaFoldDB" id="A0A4R3Q720"/>
<dbReference type="InterPro" id="IPR002716">
    <property type="entry name" value="PIN_dom"/>
</dbReference>
<feature type="domain" description="PIN" evidence="1">
    <location>
        <begin position="2"/>
        <end position="66"/>
    </location>
</feature>
<dbReference type="EMBL" id="SMBH01000004">
    <property type="protein sequence ID" value="TCU17093.1"/>
    <property type="molecule type" value="Genomic_DNA"/>
</dbReference>
<reference evidence="2 3" key="1">
    <citation type="submission" date="2019-03" db="EMBL/GenBank/DDBJ databases">
        <title>Genomic Encyclopedia of Type Strains, Phase IV (KMG-V): Genome sequencing to study the core and pangenomes of soil and plant-associated prokaryotes.</title>
        <authorList>
            <person name="Whitman W."/>
        </authorList>
    </citation>
    <scope>NUCLEOTIDE SEQUENCE [LARGE SCALE GENOMIC DNA]</scope>
    <source>
        <strain evidence="2 3">Hc14</strain>
    </source>
</reference>
<dbReference type="Proteomes" id="UP000294576">
    <property type="component" value="Unassembled WGS sequence"/>
</dbReference>
<protein>
    <submittedName>
        <fullName evidence="2">PIN domain-containing protein</fullName>
    </submittedName>
</protein>
<comment type="caution">
    <text evidence="2">The sequence shown here is derived from an EMBL/GenBank/DDBJ whole genome shotgun (WGS) entry which is preliminary data.</text>
</comment>
<evidence type="ECO:0000259" key="1">
    <source>
        <dbReference type="Pfam" id="PF01850"/>
    </source>
</evidence>
<gene>
    <name evidence="2" type="ORF">EV132_104116</name>
</gene>
<dbReference type="Pfam" id="PF01850">
    <property type="entry name" value="PIN"/>
    <property type="match status" value="1"/>
</dbReference>
<dbReference type="RefSeq" id="WP_245505736.1">
    <property type="nucleotide sequence ID" value="NZ_SMBH01000004.1"/>
</dbReference>
<dbReference type="Gene3D" id="3.40.50.1010">
    <property type="entry name" value="5'-nuclease"/>
    <property type="match status" value="1"/>
</dbReference>
<evidence type="ECO:0000313" key="2">
    <source>
        <dbReference type="EMBL" id="TCU17093.1"/>
    </source>
</evidence>